<feature type="signal peptide" evidence="2">
    <location>
        <begin position="1"/>
        <end position="21"/>
    </location>
</feature>
<name>A0A9W6UIL7_9ACTN</name>
<feature type="chain" id="PRO_5040947166" description="DUF732 domain-containing protein" evidence="2">
    <location>
        <begin position="22"/>
        <end position="146"/>
    </location>
</feature>
<proteinExistence type="predicted"/>
<evidence type="ECO:0000256" key="2">
    <source>
        <dbReference type="SAM" id="SignalP"/>
    </source>
</evidence>
<feature type="region of interest" description="Disordered" evidence="1">
    <location>
        <begin position="28"/>
        <end position="68"/>
    </location>
</feature>
<organism evidence="4 5">
    <name type="scientific">Nocardiopsis ansamitocini</name>
    <dbReference type="NCBI Taxonomy" id="1670832"/>
    <lineage>
        <taxon>Bacteria</taxon>
        <taxon>Bacillati</taxon>
        <taxon>Actinomycetota</taxon>
        <taxon>Actinomycetes</taxon>
        <taxon>Streptosporangiales</taxon>
        <taxon>Nocardiopsidaceae</taxon>
        <taxon>Nocardiopsis</taxon>
    </lineage>
</organism>
<evidence type="ECO:0000259" key="3">
    <source>
        <dbReference type="Pfam" id="PF05305"/>
    </source>
</evidence>
<accession>A0A9W6UIL7</accession>
<reference evidence="4" key="1">
    <citation type="submission" date="2023-02" db="EMBL/GenBank/DDBJ databases">
        <title>Nocardiopsis ansamitocini NBRC 112285.</title>
        <authorList>
            <person name="Ichikawa N."/>
            <person name="Sato H."/>
            <person name="Tonouchi N."/>
        </authorList>
    </citation>
    <scope>NUCLEOTIDE SEQUENCE</scope>
    <source>
        <strain evidence="4">NBRC 112285</strain>
    </source>
</reference>
<dbReference type="InterPro" id="IPR007969">
    <property type="entry name" value="DUF732"/>
</dbReference>
<feature type="domain" description="DUF732" evidence="3">
    <location>
        <begin position="68"/>
        <end position="145"/>
    </location>
</feature>
<gene>
    <name evidence="4" type="ORF">Nans01_15310</name>
</gene>
<dbReference type="Proteomes" id="UP001165092">
    <property type="component" value="Unassembled WGS sequence"/>
</dbReference>
<dbReference type="EMBL" id="BSQG01000002">
    <property type="protein sequence ID" value="GLU47180.1"/>
    <property type="molecule type" value="Genomic_DNA"/>
</dbReference>
<evidence type="ECO:0000313" key="4">
    <source>
        <dbReference type="EMBL" id="GLU47180.1"/>
    </source>
</evidence>
<keyword evidence="2" id="KW-0732">Signal</keyword>
<dbReference type="AlphaFoldDB" id="A0A9W6UIL7"/>
<protein>
    <recommendedName>
        <fullName evidence="3">DUF732 domain-containing protein</fullName>
    </recommendedName>
</protein>
<dbReference type="Pfam" id="PF05305">
    <property type="entry name" value="DUF732"/>
    <property type="match status" value="1"/>
</dbReference>
<feature type="compositionally biased region" description="Low complexity" evidence="1">
    <location>
        <begin position="35"/>
        <end position="50"/>
    </location>
</feature>
<evidence type="ECO:0000256" key="1">
    <source>
        <dbReference type="SAM" id="MobiDB-lite"/>
    </source>
</evidence>
<evidence type="ECO:0000313" key="5">
    <source>
        <dbReference type="Proteomes" id="UP001165092"/>
    </source>
</evidence>
<dbReference type="PROSITE" id="PS51257">
    <property type="entry name" value="PROKAR_LIPOPROTEIN"/>
    <property type="match status" value="1"/>
</dbReference>
<keyword evidence="5" id="KW-1185">Reference proteome</keyword>
<dbReference type="RefSeq" id="WP_285758192.1">
    <property type="nucleotide sequence ID" value="NZ_BSQG01000002.1"/>
</dbReference>
<comment type="caution">
    <text evidence="4">The sequence shown here is derived from an EMBL/GenBank/DDBJ whole genome shotgun (WGS) entry which is preliminary data.</text>
</comment>
<sequence length="146" mass="15199">MRIPHQLACAAVAVLLGTACGAGEGEQLIPPATPAPTATATLTLTPSASPGTSTGLPEEPGPKTRAEYLDSLNGIDPALTSPDDDTAVLRGRQTCQMIAETEGREDRDEVRGVEVRELFAVSGYEADGADAELIMAAVRKHLCPDM</sequence>